<sequence>MSYPIPTHMKNTFKKEGLYKHLVKHLGKNYKKWKSKYANIVGVNITRKTRDQKQLNRYAVVFHVTEKKEVSSPEFIPPYLTVTYKGEKLKIPTDVVETGENELTYIFPGQNGFEFDLSKFAGSLGPIVTKDRRPYVLSNMHVLGFDELRKGFRHIEREIHPGDPVDINCEVNNAIRPVGILQNGIVNAQIDAAVAFIPPHLQQFIQPMHDVFNVDDPIVLPNEVIKNPFPVHMIGNVSGRRRSFVTSAIGIATFNYPFGAQTLFNLIQLSPCINAPGDSGCPVYEPTSRRILGIVLGRDIKQQFTYVIPYQTIRIALQID</sequence>
<protein>
    <recommendedName>
        <fullName evidence="3">Trypsin-like peptidase</fullName>
    </recommendedName>
</protein>
<name>A0A2P8GM14_9BACT</name>
<gene>
    <name evidence="1" type="ORF">CLV42_102585</name>
</gene>
<proteinExistence type="predicted"/>
<dbReference type="EMBL" id="PYGK01000002">
    <property type="protein sequence ID" value="PSL35011.1"/>
    <property type="molecule type" value="Genomic_DNA"/>
</dbReference>
<evidence type="ECO:0008006" key="3">
    <source>
        <dbReference type="Google" id="ProtNLM"/>
    </source>
</evidence>
<dbReference type="OrthoDB" id="1492364at2"/>
<dbReference type="SUPFAM" id="SSF50494">
    <property type="entry name" value="Trypsin-like serine proteases"/>
    <property type="match status" value="1"/>
</dbReference>
<reference evidence="1 2" key="1">
    <citation type="submission" date="2018-03" db="EMBL/GenBank/DDBJ databases">
        <title>Genomic Encyclopedia of Archaeal and Bacterial Type Strains, Phase II (KMG-II): from individual species to whole genera.</title>
        <authorList>
            <person name="Goeker M."/>
        </authorList>
    </citation>
    <scope>NUCLEOTIDE SEQUENCE [LARGE SCALE GENOMIC DNA]</scope>
    <source>
        <strain evidence="1 2">DSM 18107</strain>
    </source>
</reference>
<dbReference type="RefSeq" id="WP_106601258.1">
    <property type="nucleotide sequence ID" value="NZ_PYGK01000002.1"/>
</dbReference>
<comment type="caution">
    <text evidence="1">The sequence shown here is derived from an EMBL/GenBank/DDBJ whole genome shotgun (WGS) entry which is preliminary data.</text>
</comment>
<dbReference type="Proteomes" id="UP000240978">
    <property type="component" value="Unassembled WGS sequence"/>
</dbReference>
<accession>A0A2P8GM14</accession>
<dbReference type="InterPro" id="IPR009003">
    <property type="entry name" value="Peptidase_S1_PA"/>
</dbReference>
<keyword evidence="2" id="KW-1185">Reference proteome</keyword>
<evidence type="ECO:0000313" key="2">
    <source>
        <dbReference type="Proteomes" id="UP000240978"/>
    </source>
</evidence>
<dbReference type="AlphaFoldDB" id="A0A2P8GM14"/>
<organism evidence="1 2">
    <name type="scientific">Chitinophaga ginsengisoli</name>
    <dbReference type="NCBI Taxonomy" id="363837"/>
    <lineage>
        <taxon>Bacteria</taxon>
        <taxon>Pseudomonadati</taxon>
        <taxon>Bacteroidota</taxon>
        <taxon>Chitinophagia</taxon>
        <taxon>Chitinophagales</taxon>
        <taxon>Chitinophagaceae</taxon>
        <taxon>Chitinophaga</taxon>
    </lineage>
</organism>
<evidence type="ECO:0000313" key="1">
    <source>
        <dbReference type="EMBL" id="PSL35011.1"/>
    </source>
</evidence>